<dbReference type="GO" id="GO:0000160">
    <property type="term" value="P:phosphorelay signal transduction system"/>
    <property type="evidence" value="ECO:0007669"/>
    <property type="project" value="InterPro"/>
</dbReference>
<evidence type="ECO:0000313" key="4">
    <source>
        <dbReference type="EMBL" id="ADH85373.1"/>
    </source>
</evidence>
<dbReference type="HOGENOM" id="CLU_000445_69_17_7"/>
<dbReference type="PROSITE" id="PS50110">
    <property type="entry name" value="RESPONSE_REGULATORY"/>
    <property type="match status" value="1"/>
</dbReference>
<feature type="domain" description="Response regulatory" evidence="3">
    <location>
        <begin position="2"/>
        <end position="121"/>
    </location>
</feature>
<dbReference type="STRING" id="589865.DaAHT2_0669"/>
<dbReference type="InterPro" id="IPR050595">
    <property type="entry name" value="Bact_response_regulator"/>
</dbReference>
<accession>D6Z1B8</accession>
<sequence length="133" mass="14640">MRIVIVDDSATARMFIRRCLEIAGFREAEIIEAENGRQALETIRRQRVDLVLTDLTMPVMDGSTLLKWMKSNPELADTKVLVVSSAGNPAKEKELLELGAMAVLGKPVSPARISALLQGLLPPQSEPKGWDDE</sequence>
<dbReference type="Pfam" id="PF00072">
    <property type="entry name" value="Response_reg"/>
    <property type="match status" value="1"/>
</dbReference>
<dbReference type="EMBL" id="CP001940">
    <property type="protein sequence ID" value="ADH85373.1"/>
    <property type="molecule type" value="Genomic_DNA"/>
</dbReference>
<keyword evidence="1 2" id="KW-0597">Phosphoprotein</keyword>
<protein>
    <submittedName>
        <fullName evidence="4">Response regulator receiver protein</fullName>
    </submittedName>
</protein>
<dbReference type="SUPFAM" id="SSF52172">
    <property type="entry name" value="CheY-like"/>
    <property type="match status" value="1"/>
</dbReference>
<dbReference type="Proteomes" id="UP000001508">
    <property type="component" value="Chromosome"/>
</dbReference>
<keyword evidence="5" id="KW-1185">Reference proteome</keyword>
<name>D6Z1B8_DESAT</name>
<evidence type="ECO:0000313" key="5">
    <source>
        <dbReference type="Proteomes" id="UP000001508"/>
    </source>
</evidence>
<organism evidence="4 5">
    <name type="scientific">Desulfurivibrio alkaliphilus (strain DSM 19089 / UNIQEM U267 / AHT2)</name>
    <dbReference type="NCBI Taxonomy" id="589865"/>
    <lineage>
        <taxon>Bacteria</taxon>
        <taxon>Pseudomonadati</taxon>
        <taxon>Thermodesulfobacteriota</taxon>
        <taxon>Desulfobulbia</taxon>
        <taxon>Desulfobulbales</taxon>
        <taxon>Desulfobulbaceae</taxon>
        <taxon>Desulfurivibrio</taxon>
    </lineage>
</organism>
<reference evidence="5" key="1">
    <citation type="submission" date="2010-02" db="EMBL/GenBank/DDBJ databases">
        <title>Complete sequence of Desulfurivibrio alkaliphilus AHT2.</title>
        <authorList>
            <consortium name="US DOE Joint Genome Institute"/>
            <person name="Pitluck S."/>
            <person name="Chertkov O."/>
            <person name="Detter J.C."/>
            <person name="Han C."/>
            <person name="Tapia R."/>
            <person name="Larimer F."/>
            <person name="Land M."/>
            <person name="Hauser L."/>
            <person name="Kyrpides N."/>
            <person name="Mikhailova N."/>
            <person name="Sorokin D.Y."/>
            <person name="Muyzer G."/>
            <person name="Woyke T."/>
        </authorList>
    </citation>
    <scope>NUCLEOTIDE SEQUENCE [LARGE SCALE GENOMIC DNA]</scope>
    <source>
        <strain evidence="5">DSM 19089 / UNIQEM U267 / AHT2</strain>
    </source>
</reference>
<proteinExistence type="predicted"/>
<evidence type="ECO:0000256" key="1">
    <source>
        <dbReference type="ARBA" id="ARBA00022553"/>
    </source>
</evidence>
<dbReference type="SMART" id="SM00448">
    <property type="entry name" value="REC"/>
    <property type="match status" value="1"/>
</dbReference>
<dbReference type="OrthoDB" id="9786548at2"/>
<feature type="modified residue" description="4-aspartylphosphate" evidence="2">
    <location>
        <position position="54"/>
    </location>
</feature>
<dbReference type="PANTHER" id="PTHR44591:SF3">
    <property type="entry name" value="RESPONSE REGULATORY DOMAIN-CONTAINING PROTEIN"/>
    <property type="match status" value="1"/>
</dbReference>
<dbReference type="eggNOG" id="COG0745">
    <property type="taxonomic scope" value="Bacteria"/>
</dbReference>
<dbReference type="InParanoid" id="D6Z1B8"/>
<gene>
    <name evidence="4" type="ordered locus">DaAHT2_0669</name>
</gene>
<evidence type="ECO:0000259" key="3">
    <source>
        <dbReference type="PROSITE" id="PS50110"/>
    </source>
</evidence>
<dbReference type="AlphaFoldDB" id="D6Z1B8"/>
<dbReference type="Gene3D" id="3.40.50.2300">
    <property type="match status" value="1"/>
</dbReference>
<dbReference type="KEGG" id="dak:DaAHT2_0669"/>
<dbReference type="RefSeq" id="WP_013162903.1">
    <property type="nucleotide sequence ID" value="NC_014216.1"/>
</dbReference>
<dbReference type="InterPro" id="IPR011006">
    <property type="entry name" value="CheY-like_superfamily"/>
</dbReference>
<evidence type="ECO:0000256" key="2">
    <source>
        <dbReference type="PROSITE-ProRule" id="PRU00169"/>
    </source>
</evidence>
<dbReference type="InterPro" id="IPR001789">
    <property type="entry name" value="Sig_transdc_resp-reg_receiver"/>
</dbReference>
<dbReference type="PANTHER" id="PTHR44591">
    <property type="entry name" value="STRESS RESPONSE REGULATOR PROTEIN 1"/>
    <property type="match status" value="1"/>
</dbReference>